<keyword evidence="4" id="KW-1185">Reference proteome</keyword>
<comment type="caution">
    <text evidence="3">The sequence shown here is derived from an EMBL/GenBank/DDBJ whole genome shotgun (WGS) entry which is preliminary data.</text>
</comment>
<dbReference type="PROSITE" id="PS50937">
    <property type="entry name" value="HTH_MERR_2"/>
    <property type="match status" value="1"/>
</dbReference>
<dbReference type="PRINTS" id="PR00040">
    <property type="entry name" value="HTHMERR"/>
</dbReference>
<dbReference type="InterPro" id="IPR009061">
    <property type="entry name" value="DNA-bd_dom_put_sf"/>
</dbReference>
<feature type="domain" description="HTH merR-type" evidence="2">
    <location>
        <begin position="19"/>
        <end position="87"/>
    </location>
</feature>
<dbReference type="InterPro" id="IPR047057">
    <property type="entry name" value="MerR_fam"/>
</dbReference>
<dbReference type="Pfam" id="PF13411">
    <property type="entry name" value="MerR_1"/>
    <property type="match status" value="1"/>
</dbReference>
<evidence type="ECO:0000256" key="1">
    <source>
        <dbReference type="ARBA" id="ARBA00023125"/>
    </source>
</evidence>
<evidence type="ECO:0000259" key="2">
    <source>
        <dbReference type="PROSITE" id="PS50937"/>
    </source>
</evidence>
<proteinExistence type="predicted"/>
<sequence length="149" mass="17026">MYNINYNVMVGGKIIGNEKLKIGDLAKMTGITKRTIDYYTNLGLLKAERSTSNYRFYTSEAIERIHEIEAMKAQGMCLQDIKKSLDVEHNGNPKEDLQEICLHMQTLQSEVSTLIESMNRQEQSTKETIKNKVLPESVTLIQSLLRLIT</sequence>
<dbReference type="PANTHER" id="PTHR30204">
    <property type="entry name" value="REDOX-CYCLING DRUG-SENSING TRANSCRIPTIONAL ACTIVATOR SOXR"/>
    <property type="match status" value="1"/>
</dbReference>
<dbReference type="SUPFAM" id="SSF46955">
    <property type="entry name" value="Putative DNA-binding domain"/>
    <property type="match status" value="1"/>
</dbReference>
<evidence type="ECO:0000313" key="3">
    <source>
        <dbReference type="EMBL" id="MBD8026205.1"/>
    </source>
</evidence>
<organism evidence="3 4">
    <name type="scientific">Ureibacillus galli</name>
    <dbReference type="NCBI Taxonomy" id="2762222"/>
    <lineage>
        <taxon>Bacteria</taxon>
        <taxon>Bacillati</taxon>
        <taxon>Bacillota</taxon>
        <taxon>Bacilli</taxon>
        <taxon>Bacillales</taxon>
        <taxon>Caryophanaceae</taxon>
        <taxon>Ureibacillus</taxon>
    </lineage>
</organism>
<dbReference type="EMBL" id="JACSQA010000005">
    <property type="protein sequence ID" value="MBD8026205.1"/>
    <property type="molecule type" value="Genomic_DNA"/>
</dbReference>
<dbReference type="InterPro" id="IPR000551">
    <property type="entry name" value="MerR-type_HTH_dom"/>
</dbReference>
<dbReference type="Gene3D" id="1.10.1660.10">
    <property type="match status" value="1"/>
</dbReference>
<dbReference type="SMART" id="SM00422">
    <property type="entry name" value="HTH_MERR"/>
    <property type="match status" value="1"/>
</dbReference>
<evidence type="ECO:0000313" key="4">
    <source>
        <dbReference type="Proteomes" id="UP000640930"/>
    </source>
</evidence>
<gene>
    <name evidence="3" type="ORF">H9636_05985</name>
</gene>
<keyword evidence="1" id="KW-0238">DNA-binding</keyword>
<dbReference type="Proteomes" id="UP000640930">
    <property type="component" value="Unassembled WGS sequence"/>
</dbReference>
<reference evidence="3 4" key="1">
    <citation type="submission" date="2020-08" db="EMBL/GenBank/DDBJ databases">
        <title>A Genomic Blueprint of the Chicken Gut Microbiome.</title>
        <authorList>
            <person name="Gilroy R."/>
            <person name="Ravi A."/>
            <person name="Getino M."/>
            <person name="Pursley I."/>
            <person name="Horton D.L."/>
            <person name="Alikhan N.-F."/>
            <person name="Baker D."/>
            <person name="Gharbi K."/>
            <person name="Hall N."/>
            <person name="Watson M."/>
            <person name="Adriaenssens E.M."/>
            <person name="Foster-Nyarko E."/>
            <person name="Jarju S."/>
            <person name="Secka A."/>
            <person name="Antonio M."/>
            <person name="Oren A."/>
            <person name="Chaudhuri R."/>
            <person name="La Ragione R.M."/>
            <person name="Hildebrand F."/>
            <person name="Pallen M.J."/>
        </authorList>
    </citation>
    <scope>NUCLEOTIDE SEQUENCE [LARGE SCALE GENOMIC DNA]</scope>
    <source>
        <strain evidence="3 4">Re31</strain>
    </source>
</reference>
<name>A0ABR8XA54_9BACL</name>
<protein>
    <submittedName>
        <fullName evidence="3">MerR family transcriptional regulator</fullName>
    </submittedName>
</protein>
<accession>A0ABR8XA54</accession>
<dbReference type="PANTHER" id="PTHR30204:SF95">
    <property type="entry name" value="HTH-TYPE TRANSCRIPTIONAL REGULATOR CUER"/>
    <property type="match status" value="1"/>
</dbReference>